<dbReference type="RefSeq" id="WP_006778902.1">
    <property type="nucleotide sequence ID" value="NZ_CP040506.1"/>
</dbReference>
<keyword evidence="3" id="KW-1185">Reference proteome</keyword>
<gene>
    <name evidence="2" type="ORF">HMPREF9473_00916</name>
</gene>
<comment type="caution">
    <text evidence="2">The sequence shown here is derived from an EMBL/GenBank/DDBJ whole genome shotgun (WGS) entry which is preliminary data.</text>
</comment>
<accession>G5IBN9</accession>
<organism evidence="2 3">
    <name type="scientific">Hungatella hathewayi WAL-18680</name>
    <dbReference type="NCBI Taxonomy" id="742737"/>
    <lineage>
        <taxon>Bacteria</taxon>
        <taxon>Bacillati</taxon>
        <taxon>Bacillota</taxon>
        <taxon>Clostridia</taxon>
        <taxon>Lachnospirales</taxon>
        <taxon>Lachnospiraceae</taxon>
        <taxon>Hungatella</taxon>
    </lineage>
</organism>
<evidence type="ECO:0000313" key="3">
    <source>
        <dbReference type="Proteomes" id="UP000005384"/>
    </source>
</evidence>
<dbReference type="EMBL" id="ADLN01000008">
    <property type="protein sequence ID" value="EHI61102.1"/>
    <property type="molecule type" value="Genomic_DNA"/>
</dbReference>
<feature type="coiled-coil region" evidence="1">
    <location>
        <begin position="88"/>
        <end position="115"/>
    </location>
</feature>
<evidence type="ECO:0000256" key="1">
    <source>
        <dbReference type="SAM" id="Coils"/>
    </source>
</evidence>
<sequence length="131" mass="15693">MMGNGISWFQFTSRKEQRNKEKRYYKKMFPLGEMQRGRELDVFRQFSVLRDMKEQDLMYQLLCLKECLSQEEEERAEAVRVWRGSILAKRMTREMQNILIALAELEADCESLEEFPTVEEIAARAKTIEVW</sequence>
<dbReference type="AlphaFoldDB" id="G5IBN9"/>
<protein>
    <submittedName>
        <fullName evidence="2">Uncharacterized protein</fullName>
    </submittedName>
</protein>
<evidence type="ECO:0000313" key="2">
    <source>
        <dbReference type="EMBL" id="EHI61102.1"/>
    </source>
</evidence>
<dbReference type="Proteomes" id="UP000005384">
    <property type="component" value="Unassembled WGS sequence"/>
</dbReference>
<dbReference type="HOGENOM" id="CLU_1924699_0_0_9"/>
<name>G5IBN9_9FIRM</name>
<proteinExistence type="predicted"/>
<dbReference type="PATRIC" id="fig|742737.3.peg.915"/>
<reference evidence="2 3" key="1">
    <citation type="submission" date="2011-08" db="EMBL/GenBank/DDBJ databases">
        <title>The Genome Sequence of Clostridium hathewayi WAL-18680.</title>
        <authorList>
            <consortium name="The Broad Institute Genome Sequencing Platform"/>
            <person name="Earl A."/>
            <person name="Ward D."/>
            <person name="Feldgarden M."/>
            <person name="Gevers D."/>
            <person name="Finegold S.M."/>
            <person name="Summanen P.H."/>
            <person name="Molitoris D.R."/>
            <person name="Song M."/>
            <person name="Daigneault M."/>
            <person name="Allen-Vercoe E."/>
            <person name="Young S.K."/>
            <person name="Zeng Q."/>
            <person name="Gargeya S."/>
            <person name="Fitzgerald M."/>
            <person name="Haas B."/>
            <person name="Abouelleil A."/>
            <person name="Alvarado L."/>
            <person name="Arachchi H.M."/>
            <person name="Berlin A."/>
            <person name="Brown A."/>
            <person name="Chapman S.B."/>
            <person name="Chen Z."/>
            <person name="Dunbar C."/>
            <person name="Freedman E."/>
            <person name="Gearin G."/>
            <person name="Gellesch M."/>
            <person name="Goldberg J."/>
            <person name="Griggs A."/>
            <person name="Gujja S."/>
            <person name="Heiman D."/>
            <person name="Howarth C."/>
            <person name="Larson L."/>
            <person name="Lui A."/>
            <person name="MacDonald P.J.P."/>
            <person name="Montmayeur A."/>
            <person name="Murphy C."/>
            <person name="Neiman D."/>
            <person name="Pearson M."/>
            <person name="Priest M."/>
            <person name="Roberts A."/>
            <person name="Saif S."/>
            <person name="Shea T."/>
            <person name="Shenoy N."/>
            <person name="Sisk P."/>
            <person name="Stolte C."/>
            <person name="Sykes S."/>
            <person name="Wortman J."/>
            <person name="Nusbaum C."/>
            <person name="Birren B."/>
        </authorList>
    </citation>
    <scope>NUCLEOTIDE SEQUENCE [LARGE SCALE GENOMIC DNA]</scope>
    <source>
        <strain evidence="2 3">WAL-18680</strain>
    </source>
</reference>
<keyword evidence="1" id="KW-0175">Coiled coil</keyword>